<reference evidence="2 3" key="1">
    <citation type="submission" date="2017-10" db="EMBL/GenBank/DDBJ databases">
        <authorList>
            <person name="Banno H."/>
            <person name="Chua N.-H."/>
        </authorList>
    </citation>
    <scope>NUCLEOTIDE SEQUENCE [LARGE SCALE GENOMIC DNA]</scope>
    <source>
        <strain evidence="2">Vibrio tapetis CECT4600</strain>
    </source>
</reference>
<organism evidence="2 3">
    <name type="scientific">Vibrio tapetis subsp. tapetis</name>
    <dbReference type="NCBI Taxonomy" id="1671868"/>
    <lineage>
        <taxon>Bacteria</taxon>
        <taxon>Pseudomonadati</taxon>
        <taxon>Pseudomonadota</taxon>
        <taxon>Gammaproteobacteria</taxon>
        <taxon>Vibrionales</taxon>
        <taxon>Vibrionaceae</taxon>
        <taxon>Vibrio</taxon>
    </lineage>
</organism>
<dbReference type="Gene3D" id="3.40.50.1110">
    <property type="entry name" value="SGNH hydrolase"/>
    <property type="match status" value="1"/>
</dbReference>
<dbReference type="InterPro" id="IPR051532">
    <property type="entry name" value="Ester_Hydrolysis_Enzymes"/>
</dbReference>
<evidence type="ECO:0000259" key="1">
    <source>
        <dbReference type="Pfam" id="PF13472"/>
    </source>
</evidence>
<dbReference type="PANTHER" id="PTHR30383">
    <property type="entry name" value="THIOESTERASE 1/PROTEASE 1/LYSOPHOSPHOLIPASE L1"/>
    <property type="match status" value="1"/>
</dbReference>
<dbReference type="GO" id="GO:0004622">
    <property type="term" value="F:phosphatidylcholine lysophospholipase activity"/>
    <property type="evidence" value="ECO:0007669"/>
    <property type="project" value="TreeGrafter"/>
</dbReference>
<dbReference type="KEGG" id="vta:B1197"/>
<dbReference type="SUPFAM" id="SSF52266">
    <property type="entry name" value="SGNH hydrolase"/>
    <property type="match status" value="1"/>
</dbReference>
<sequence>MNNSALLKQLQAGGTLDLYQLYLTFHPTPVHQLLSELQKLKQENQLSTKLSHQVTQAEKAFADADASKSAEENLKIIGQELDLQQRAHSMSRYIQLSDNHRHFTPQMELVMFGDSITEWGPWADALPQTKVANRGLAGDTTRGMLGRIDTTTNVEPKLVCIMAGINDLAQGYAVSEVFENYTRMLETWKTRNIPVIVQSTLHVGIALDELNAKVSKLNQQLEDYCTHYDFYFLDINKTLAPNKILSNTFSCDDLHLNARAYQIWLDALAPVLTTQLCKEGL</sequence>
<name>A0A2N8ZLN2_9VIBR</name>
<evidence type="ECO:0000313" key="2">
    <source>
        <dbReference type="EMBL" id="SON52808.1"/>
    </source>
</evidence>
<dbReference type="PANTHER" id="PTHR30383:SF32">
    <property type="entry name" value="SGNH-HYDROLASE"/>
    <property type="match status" value="1"/>
</dbReference>
<dbReference type="InterPro" id="IPR036514">
    <property type="entry name" value="SGNH_hydro_sf"/>
</dbReference>
<dbReference type="InterPro" id="IPR013830">
    <property type="entry name" value="SGNH_hydro"/>
</dbReference>
<evidence type="ECO:0000313" key="3">
    <source>
        <dbReference type="Proteomes" id="UP000235828"/>
    </source>
</evidence>
<gene>
    <name evidence="2" type="ORF">VTAP4600_B1197</name>
</gene>
<dbReference type="RefSeq" id="WP_102524969.1">
    <property type="nucleotide sequence ID" value="NZ_LT960612.1"/>
</dbReference>
<dbReference type="CDD" id="cd01828">
    <property type="entry name" value="sialate_O-acetylesterase_like2"/>
    <property type="match status" value="1"/>
</dbReference>
<protein>
    <submittedName>
        <fullName evidence="2">Lysophospholipase L1</fullName>
    </submittedName>
</protein>
<dbReference type="OrthoDB" id="5624617at2"/>
<dbReference type="Proteomes" id="UP000235828">
    <property type="component" value="Chromosome B"/>
</dbReference>
<feature type="domain" description="SGNH hydrolase-type esterase" evidence="1">
    <location>
        <begin position="112"/>
        <end position="263"/>
    </location>
</feature>
<dbReference type="AlphaFoldDB" id="A0A2N8ZLN2"/>
<dbReference type="EMBL" id="LT960612">
    <property type="protein sequence ID" value="SON52808.1"/>
    <property type="molecule type" value="Genomic_DNA"/>
</dbReference>
<proteinExistence type="predicted"/>
<accession>A0A2N8ZLN2</accession>
<keyword evidence="3" id="KW-1185">Reference proteome</keyword>
<dbReference type="Pfam" id="PF13472">
    <property type="entry name" value="Lipase_GDSL_2"/>
    <property type="match status" value="1"/>
</dbReference>